<feature type="region of interest" description="Disordered" evidence="1">
    <location>
        <begin position="172"/>
        <end position="207"/>
    </location>
</feature>
<evidence type="ECO:0000313" key="2">
    <source>
        <dbReference type="EMBL" id="CAE7499194.1"/>
    </source>
</evidence>
<organism evidence="2 3">
    <name type="scientific">Symbiodinium natans</name>
    <dbReference type="NCBI Taxonomy" id="878477"/>
    <lineage>
        <taxon>Eukaryota</taxon>
        <taxon>Sar</taxon>
        <taxon>Alveolata</taxon>
        <taxon>Dinophyceae</taxon>
        <taxon>Suessiales</taxon>
        <taxon>Symbiodiniaceae</taxon>
        <taxon>Symbiodinium</taxon>
    </lineage>
</organism>
<gene>
    <name evidence="2" type="ORF">SNAT2548_LOCUS27959</name>
</gene>
<dbReference type="OrthoDB" id="433281at2759"/>
<comment type="caution">
    <text evidence="2">The sequence shown here is derived from an EMBL/GenBank/DDBJ whole genome shotgun (WGS) entry which is preliminary data.</text>
</comment>
<dbReference type="EMBL" id="CAJNDS010002497">
    <property type="protein sequence ID" value="CAE7499194.1"/>
    <property type="molecule type" value="Genomic_DNA"/>
</dbReference>
<name>A0A812SVW6_9DINO</name>
<feature type="region of interest" description="Disordered" evidence="1">
    <location>
        <begin position="287"/>
        <end position="332"/>
    </location>
</feature>
<keyword evidence="3" id="KW-1185">Reference proteome</keyword>
<feature type="compositionally biased region" description="Basic and acidic residues" evidence="1">
    <location>
        <begin position="294"/>
        <end position="332"/>
    </location>
</feature>
<reference evidence="2" key="1">
    <citation type="submission" date="2021-02" db="EMBL/GenBank/DDBJ databases">
        <authorList>
            <person name="Dougan E. K."/>
            <person name="Rhodes N."/>
            <person name="Thang M."/>
            <person name="Chan C."/>
        </authorList>
    </citation>
    <scope>NUCLEOTIDE SEQUENCE</scope>
</reference>
<accession>A0A812SVW6</accession>
<evidence type="ECO:0000313" key="3">
    <source>
        <dbReference type="Proteomes" id="UP000604046"/>
    </source>
</evidence>
<dbReference type="Proteomes" id="UP000604046">
    <property type="component" value="Unassembled WGS sequence"/>
</dbReference>
<proteinExistence type="predicted"/>
<sequence length="332" mass="37238">MPVCSKCGTEQVEGRQKSSVSWVCVSCDRLQSYLAKLQTPASFDNLSSDDLATFYKQASAMKENGRFKFDRVRAAMTQTISRTLERSSGETSFSPFYPLSVWQQKGYDVQRIQQHGTKRESKQLGDTWSVRLEAETSATLLKQAQAVTATLSLRPRHKPGNVAEPALEEVLEAELSDEQSGKSEQNGKAKGQKRKRQQSKLDRAMEKAKKVELSSCTRLATRVVSQVTMLASRKQYKDEPSLETLLGYKTSALRFLDTNKLEHMTFRETDYQAAHGVLLASCKKAAKAKSKRKPAVDLPKEVAKEQKDGEDAEPKEKPEEPEQHAPFDPDDD</sequence>
<dbReference type="AlphaFoldDB" id="A0A812SVW6"/>
<protein>
    <submittedName>
        <fullName evidence="2">Uncharacterized protein</fullName>
    </submittedName>
</protein>
<evidence type="ECO:0000256" key="1">
    <source>
        <dbReference type="SAM" id="MobiDB-lite"/>
    </source>
</evidence>